<accession>A0ABT8N0Z5</accession>
<gene>
    <name evidence="1" type="ORF">QWY14_07110</name>
</gene>
<organism evidence="1 2">
    <name type="scientific">Planococcus shixiaomingii</name>
    <dbReference type="NCBI Taxonomy" id="3058393"/>
    <lineage>
        <taxon>Bacteria</taxon>
        <taxon>Bacillati</taxon>
        <taxon>Bacillota</taxon>
        <taxon>Bacilli</taxon>
        <taxon>Bacillales</taxon>
        <taxon>Caryophanaceae</taxon>
        <taxon>Planococcus</taxon>
    </lineage>
</organism>
<dbReference type="Proteomes" id="UP001172055">
    <property type="component" value="Unassembled WGS sequence"/>
</dbReference>
<evidence type="ECO:0000313" key="1">
    <source>
        <dbReference type="EMBL" id="MDN7241555.1"/>
    </source>
</evidence>
<name>A0ABT8N0Z5_9BACL</name>
<evidence type="ECO:0000313" key="2">
    <source>
        <dbReference type="Proteomes" id="UP001172055"/>
    </source>
</evidence>
<dbReference type="EMBL" id="JAUJWV010000001">
    <property type="protein sequence ID" value="MDN7241555.1"/>
    <property type="molecule type" value="Genomic_DNA"/>
</dbReference>
<reference evidence="1 2" key="1">
    <citation type="submission" date="2023-06" db="EMBL/GenBank/DDBJ databases">
        <title>Novel species in genus Planococcus.</title>
        <authorList>
            <person name="Ning S."/>
        </authorList>
    </citation>
    <scope>NUCLEOTIDE SEQUENCE [LARGE SCALE GENOMIC DNA]</scope>
    <source>
        <strain evidence="1 2">N028</strain>
    </source>
</reference>
<comment type="caution">
    <text evidence="1">The sequence shown here is derived from an EMBL/GenBank/DDBJ whole genome shotgun (WGS) entry which is preliminary data.</text>
</comment>
<keyword evidence="2" id="KW-1185">Reference proteome</keyword>
<proteinExistence type="predicted"/>
<protein>
    <submittedName>
        <fullName evidence="1">Uncharacterized protein</fullName>
    </submittedName>
</protein>
<sequence>MHKQRITVGYVELTEEESDQLFEEVKKDKQVENYSELQILMNDFDSRIVEPEFRPLAEVLAEEAPEEVGGSEERYIEIFNKLENDSRYRIKSSNQE</sequence>
<dbReference type="RefSeq" id="WP_301723146.1">
    <property type="nucleotide sequence ID" value="NZ_JAUJWV010000001.1"/>
</dbReference>